<evidence type="ECO:0000313" key="1">
    <source>
        <dbReference type="EMBL" id="ERJ25063.1"/>
    </source>
</evidence>
<name>U2GGI5_9BACT</name>
<sequence length="40" mass="4858">MTTARLGYGLIKNLKGFKPFKERFKLFLTLFKRFNFKENN</sequence>
<proteinExistence type="predicted"/>
<reference evidence="1 2" key="1">
    <citation type="journal article" date="2013" name="BMC Genomics">
        <title>Comparative genomics of Campylobacter concisus isolates reveals genetic diversity and provides insights into disease association.</title>
        <authorList>
            <person name="Deshpande N.P."/>
            <person name="Kaakoush N.O."/>
            <person name="Wilkins M.R."/>
            <person name="Mitchell H.M."/>
        </authorList>
    </citation>
    <scope>NUCLEOTIDE SEQUENCE [LARGE SCALE GENOMIC DNA]</scope>
    <source>
        <strain evidence="1 2">UNSWCS</strain>
    </source>
</reference>
<gene>
    <name evidence="1" type="ORF">UNSWCS_2037</name>
</gene>
<dbReference type="PATRIC" id="fig|1242968.3.peg.2028"/>
<dbReference type="AlphaFoldDB" id="U2GGI5"/>
<accession>U2GGI5</accession>
<dbReference type="EMBL" id="ANNG01000060">
    <property type="protein sequence ID" value="ERJ25063.1"/>
    <property type="molecule type" value="Genomic_DNA"/>
</dbReference>
<evidence type="ECO:0000313" key="2">
    <source>
        <dbReference type="Proteomes" id="UP000016620"/>
    </source>
</evidence>
<organism evidence="1 2">
    <name type="scientific">Campylobacter concisus UNSWCS</name>
    <dbReference type="NCBI Taxonomy" id="1242968"/>
    <lineage>
        <taxon>Bacteria</taxon>
        <taxon>Pseudomonadati</taxon>
        <taxon>Campylobacterota</taxon>
        <taxon>Epsilonproteobacteria</taxon>
        <taxon>Campylobacterales</taxon>
        <taxon>Campylobacteraceae</taxon>
        <taxon>Campylobacter</taxon>
    </lineage>
</organism>
<comment type="caution">
    <text evidence="1">The sequence shown here is derived from an EMBL/GenBank/DDBJ whole genome shotgun (WGS) entry which is preliminary data.</text>
</comment>
<dbReference type="Proteomes" id="UP000016620">
    <property type="component" value="Unassembled WGS sequence"/>
</dbReference>
<protein>
    <submittedName>
        <fullName evidence="1">Uncharacterized protein</fullName>
    </submittedName>
</protein>